<dbReference type="Pfam" id="PF16178">
    <property type="entry name" value="Anoct_dimer"/>
    <property type="match status" value="1"/>
</dbReference>
<reference evidence="3" key="1">
    <citation type="submission" date="2022-11" db="UniProtKB">
        <authorList>
            <consortium name="WormBaseParasite"/>
        </authorList>
    </citation>
    <scope>IDENTIFICATION</scope>
</reference>
<evidence type="ECO:0000259" key="1">
    <source>
        <dbReference type="Pfam" id="PF16178"/>
    </source>
</evidence>
<evidence type="ECO:0000313" key="2">
    <source>
        <dbReference type="Proteomes" id="UP000887565"/>
    </source>
</evidence>
<dbReference type="GO" id="GO:0046983">
    <property type="term" value="F:protein dimerization activity"/>
    <property type="evidence" value="ECO:0007669"/>
    <property type="project" value="InterPro"/>
</dbReference>
<feature type="domain" description="Anoctamin dimerisation" evidence="1">
    <location>
        <begin position="2"/>
        <end position="75"/>
    </location>
</feature>
<dbReference type="InterPro" id="IPR032394">
    <property type="entry name" value="Anoct_dimer"/>
</dbReference>
<dbReference type="WBParaSite" id="nRc.2.0.1.t01369-RA">
    <property type="protein sequence ID" value="nRc.2.0.1.t01369-RA"/>
    <property type="gene ID" value="nRc.2.0.1.g01369"/>
</dbReference>
<protein>
    <submittedName>
        <fullName evidence="3">Anoctamin dimerisation domain-containing protein</fullName>
    </submittedName>
</protein>
<evidence type="ECO:0000313" key="3">
    <source>
        <dbReference type="WBParaSite" id="nRc.2.0.1.t01369-RA"/>
    </source>
</evidence>
<dbReference type="AlphaFoldDB" id="A0A915HIV9"/>
<organism evidence="2 3">
    <name type="scientific">Romanomermis culicivorax</name>
    <name type="common">Nematode worm</name>
    <dbReference type="NCBI Taxonomy" id="13658"/>
    <lineage>
        <taxon>Eukaryota</taxon>
        <taxon>Metazoa</taxon>
        <taxon>Ecdysozoa</taxon>
        <taxon>Nematoda</taxon>
        <taxon>Enoplea</taxon>
        <taxon>Dorylaimia</taxon>
        <taxon>Mermithida</taxon>
        <taxon>Mermithoidea</taxon>
        <taxon>Mermithidae</taxon>
        <taxon>Romanomermis</taxon>
    </lineage>
</organism>
<accession>A0A915HIV9</accession>
<keyword evidence="2" id="KW-1185">Reference proteome</keyword>
<proteinExistence type="predicted"/>
<sequence>MNIDYVLVFGVSSHEKQEEKLREYRRIFEKLMRSEGLILSYEMCKELNFVKISCPFDRLAKEAELMRLEMPLKNVSSFYTFTRPRLDRSSIKFGIEIF</sequence>
<name>A0A915HIV9_ROMCU</name>
<dbReference type="Proteomes" id="UP000887565">
    <property type="component" value="Unplaced"/>
</dbReference>